<keyword evidence="11" id="KW-1185">Reference proteome</keyword>
<dbReference type="KEGG" id="ggr:HKW67_05005"/>
<organism evidence="10 11">
    <name type="scientific">Gemmatimonas groenlandica</name>
    <dbReference type="NCBI Taxonomy" id="2732249"/>
    <lineage>
        <taxon>Bacteria</taxon>
        <taxon>Pseudomonadati</taxon>
        <taxon>Gemmatimonadota</taxon>
        <taxon>Gemmatimonadia</taxon>
        <taxon>Gemmatimonadales</taxon>
        <taxon>Gemmatimonadaceae</taxon>
        <taxon>Gemmatimonas</taxon>
    </lineage>
</organism>
<sequence length="413" mass="44057">MAGRRASGYQSYGPPVPSDEAPGSAPESAIAVHTLTSAAKDLIEGAFPPLWVRGEVSDFKAHRNGHWYFALRDAEAQVKCVIWSSAAKRIPAPPDDGMQVLAYGQMTVWPVRGDLQFSVRALEAEGDGLWRKALERTRLSLEKDGLLDPARKRALPAFPRRIAVITSPDGAAMHDIITVARARSADVEIVIVAAKVQGEGAPESLVAAIERVSRWQDADVLIIGRGGGAREDLWAFNDERVARALAACPIPTISAVGHEVDVTICDLVADVRAATPSAAAELAVPSRREVIARVESLGNRLAAAARRREERAIASLAQVQKRLGLAATRIVERRRSRVESLAGQLHALSPLSTLARGFAVARTPAGATLSGRDQFVSGAPFDLWLRDGIVSAIAGTGRSLPESVPGFPPEEGV</sequence>
<dbReference type="InterPro" id="IPR003753">
    <property type="entry name" value="Exonuc_VII_L"/>
</dbReference>
<keyword evidence="2 5" id="KW-0540">Nuclease</keyword>
<proteinExistence type="inferred from homology"/>
<keyword evidence="3 5" id="KW-0378">Hydrolase</keyword>
<feature type="domain" description="OB-fold nucleic acid binding" evidence="9">
    <location>
        <begin position="31"/>
        <end position="122"/>
    </location>
</feature>
<comment type="subunit">
    <text evidence="5">Heterooligomer composed of large and small subunits.</text>
</comment>
<comment type="subcellular location">
    <subcellularLocation>
        <location evidence="5 6">Cytoplasm</location>
    </subcellularLocation>
</comment>
<dbReference type="HAMAP" id="MF_00378">
    <property type="entry name" value="Exonuc_7_L"/>
    <property type="match status" value="1"/>
</dbReference>
<dbReference type="PANTHER" id="PTHR30008:SF0">
    <property type="entry name" value="EXODEOXYRIBONUCLEASE 7 LARGE SUBUNIT"/>
    <property type="match status" value="1"/>
</dbReference>
<feature type="domain" description="Exonuclease VII large subunit C-terminal" evidence="8">
    <location>
        <begin position="146"/>
        <end position="323"/>
    </location>
</feature>
<evidence type="ECO:0000256" key="2">
    <source>
        <dbReference type="ARBA" id="ARBA00022722"/>
    </source>
</evidence>
<gene>
    <name evidence="5 10" type="primary">xseA</name>
    <name evidence="10" type="ORF">HKW67_05005</name>
</gene>
<dbReference type="Pfam" id="PF02601">
    <property type="entry name" value="Exonuc_VII_L"/>
    <property type="match status" value="1"/>
</dbReference>
<dbReference type="InterPro" id="IPR020579">
    <property type="entry name" value="Exonuc_VII_lsu_C"/>
</dbReference>
<keyword evidence="4 5" id="KW-0269">Exonuclease</keyword>
<evidence type="ECO:0000256" key="3">
    <source>
        <dbReference type="ARBA" id="ARBA00022801"/>
    </source>
</evidence>
<dbReference type="AlphaFoldDB" id="A0A6M4IM91"/>
<name>A0A6M4IM91_9BACT</name>
<dbReference type="CDD" id="cd04489">
    <property type="entry name" value="ExoVII_LU_OBF"/>
    <property type="match status" value="1"/>
</dbReference>
<evidence type="ECO:0000256" key="6">
    <source>
        <dbReference type="RuleBase" id="RU004355"/>
    </source>
</evidence>
<dbReference type="GO" id="GO:0008855">
    <property type="term" value="F:exodeoxyribonuclease VII activity"/>
    <property type="evidence" value="ECO:0007669"/>
    <property type="project" value="UniProtKB-UniRule"/>
</dbReference>
<evidence type="ECO:0000259" key="9">
    <source>
        <dbReference type="Pfam" id="PF13742"/>
    </source>
</evidence>
<dbReference type="Pfam" id="PF13742">
    <property type="entry name" value="tRNA_anti_2"/>
    <property type="match status" value="1"/>
</dbReference>
<evidence type="ECO:0000313" key="10">
    <source>
        <dbReference type="EMBL" id="QJR34919.1"/>
    </source>
</evidence>
<evidence type="ECO:0000256" key="1">
    <source>
        <dbReference type="ARBA" id="ARBA00022490"/>
    </source>
</evidence>
<evidence type="ECO:0000313" key="11">
    <source>
        <dbReference type="Proteomes" id="UP000500938"/>
    </source>
</evidence>
<evidence type="ECO:0000256" key="7">
    <source>
        <dbReference type="SAM" id="MobiDB-lite"/>
    </source>
</evidence>
<dbReference type="Proteomes" id="UP000500938">
    <property type="component" value="Chromosome"/>
</dbReference>
<reference evidence="10 11" key="1">
    <citation type="submission" date="2020-05" db="EMBL/GenBank/DDBJ databases">
        <title>Complete genome sequence of Gemmatimonas greenlandica TET16.</title>
        <authorList>
            <person name="Zeng Y."/>
        </authorList>
    </citation>
    <scope>NUCLEOTIDE SEQUENCE [LARGE SCALE GENOMIC DNA]</scope>
    <source>
        <strain evidence="10 11">TET16</strain>
    </source>
</reference>
<dbReference type="GO" id="GO:0003676">
    <property type="term" value="F:nucleic acid binding"/>
    <property type="evidence" value="ECO:0007669"/>
    <property type="project" value="InterPro"/>
</dbReference>
<evidence type="ECO:0000256" key="4">
    <source>
        <dbReference type="ARBA" id="ARBA00022839"/>
    </source>
</evidence>
<feature type="region of interest" description="Disordered" evidence="7">
    <location>
        <begin position="1"/>
        <end position="25"/>
    </location>
</feature>
<comment type="similarity">
    <text evidence="5 6">Belongs to the XseA family.</text>
</comment>
<dbReference type="RefSeq" id="WP_171224346.1">
    <property type="nucleotide sequence ID" value="NZ_CP053085.1"/>
</dbReference>
<dbReference type="GO" id="GO:0009318">
    <property type="term" value="C:exodeoxyribonuclease VII complex"/>
    <property type="evidence" value="ECO:0007669"/>
    <property type="project" value="UniProtKB-UniRule"/>
</dbReference>
<keyword evidence="1 5" id="KW-0963">Cytoplasm</keyword>
<dbReference type="PANTHER" id="PTHR30008">
    <property type="entry name" value="EXODEOXYRIBONUCLEASE 7 LARGE SUBUNIT"/>
    <property type="match status" value="1"/>
</dbReference>
<dbReference type="EMBL" id="CP053085">
    <property type="protein sequence ID" value="QJR34919.1"/>
    <property type="molecule type" value="Genomic_DNA"/>
</dbReference>
<dbReference type="EC" id="3.1.11.6" evidence="5"/>
<dbReference type="GO" id="GO:0005737">
    <property type="term" value="C:cytoplasm"/>
    <property type="evidence" value="ECO:0007669"/>
    <property type="project" value="UniProtKB-SubCell"/>
</dbReference>
<dbReference type="NCBIfam" id="TIGR00237">
    <property type="entry name" value="xseA"/>
    <property type="match status" value="1"/>
</dbReference>
<dbReference type="GO" id="GO:0006308">
    <property type="term" value="P:DNA catabolic process"/>
    <property type="evidence" value="ECO:0007669"/>
    <property type="project" value="UniProtKB-UniRule"/>
</dbReference>
<evidence type="ECO:0000256" key="5">
    <source>
        <dbReference type="HAMAP-Rule" id="MF_00378"/>
    </source>
</evidence>
<comment type="function">
    <text evidence="5">Bidirectionally degrades single-stranded DNA into large acid-insoluble oligonucleotides, which are then degraded further into small acid-soluble oligonucleotides.</text>
</comment>
<dbReference type="InterPro" id="IPR025824">
    <property type="entry name" value="OB-fold_nuc-bd_dom"/>
</dbReference>
<accession>A0A6M4IM91</accession>
<comment type="catalytic activity">
    <reaction evidence="5 6">
        <text>Exonucleolytic cleavage in either 5'- to 3'- or 3'- to 5'-direction to yield nucleoside 5'-phosphates.</text>
        <dbReference type="EC" id="3.1.11.6"/>
    </reaction>
</comment>
<protein>
    <recommendedName>
        <fullName evidence="5">Exodeoxyribonuclease 7 large subunit</fullName>
        <ecNumber evidence="5">3.1.11.6</ecNumber>
    </recommendedName>
    <alternativeName>
        <fullName evidence="5">Exodeoxyribonuclease VII large subunit</fullName>
        <shortName evidence="5">Exonuclease VII large subunit</shortName>
    </alternativeName>
</protein>
<evidence type="ECO:0000259" key="8">
    <source>
        <dbReference type="Pfam" id="PF02601"/>
    </source>
</evidence>